<feature type="domain" description="Carboxylesterase type B" evidence="5">
    <location>
        <begin position="93"/>
        <end position="595"/>
    </location>
</feature>
<dbReference type="InterPro" id="IPR019826">
    <property type="entry name" value="Carboxylesterase_B_AS"/>
</dbReference>
<dbReference type="InterPro" id="IPR050309">
    <property type="entry name" value="Type-B_Carboxylest/Lipase"/>
</dbReference>
<keyword evidence="2 3" id="KW-0378">Hydrolase</keyword>
<evidence type="ECO:0000313" key="7">
    <source>
        <dbReference type="Proteomes" id="UP000001299"/>
    </source>
</evidence>
<dbReference type="SUPFAM" id="SSF53474">
    <property type="entry name" value="alpha/beta-Hydrolases"/>
    <property type="match status" value="1"/>
</dbReference>
<dbReference type="PROSITE" id="PS00122">
    <property type="entry name" value="CARBOXYLESTERASE_B_1"/>
    <property type="match status" value="1"/>
</dbReference>
<evidence type="ECO:0000256" key="1">
    <source>
        <dbReference type="ARBA" id="ARBA00005964"/>
    </source>
</evidence>
<dbReference type="RefSeq" id="WP_013281137.1">
    <property type="nucleotide sequence ID" value="NC_014387.1"/>
</dbReference>
<organism evidence="6 7">
    <name type="scientific">Butyrivibrio proteoclasticus (strain ATCC 51982 / DSM 14932 / B316)</name>
    <name type="common">Clostridium proteoclasticum</name>
    <dbReference type="NCBI Taxonomy" id="515622"/>
    <lineage>
        <taxon>Bacteria</taxon>
        <taxon>Bacillati</taxon>
        <taxon>Bacillota</taxon>
        <taxon>Clostridia</taxon>
        <taxon>Lachnospirales</taxon>
        <taxon>Lachnospiraceae</taxon>
        <taxon>Butyrivibrio</taxon>
    </lineage>
</organism>
<dbReference type="PROSITE" id="PS00941">
    <property type="entry name" value="CARBOXYLESTERASE_B_2"/>
    <property type="match status" value="1"/>
</dbReference>
<dbReference type="KEGG" id="bpb:bpr_I1746"/>
<dbReference type="InterPro" id="IPR019819">
    <property type="entry name" value="Carboxylesterase_B_CS"/>
</dbReference>
<keyword evidence="7" id="KW-1185">Reference proteome</keyword>
<feature type="transmembrane region" description="Helical" evidence="4">
    <location>
        <begin position="5"/>
        <end position="21"/>
    </location>
</feature>
<evidence type="ECO:0000259" key="5">
    <source>
        <dbReference type="Pfam" id="PF00135"/>
    </source>
</evidence>
<sequence>MVLYYICIILIGALYIAFLELSKNLIVGWSIGILATIAMLVYRSVFYKKKKGADKLWPAFVIFAAVLVLNYVITSPPIKRVPAVANKNPDVTEVMTIPQGQLTGVYNEDHSVRVYAGIPYAKAPVGELRFKEPQAPENWEGVKTFDHFGPMAMQSRGSVWFDSLSHILGWHDYQVKFGDEYIEDMSEDCLYLNVFTPEKERDELLPVIFYVHGGSLTTGDPSYTEYRGETLAKKGVVFVDFAYRLNVFGYYAAEDLAAESPNGTTGDYGLLDQIAALKWVYDNVEYFGGDKNKITIAGESAGASSVNALCVSPLTKGLFRYAIAESSGIVPKEPFHTFRYFEDAITAGNNVREEFGVTSSEELRNIPASELVKAKTQNSSMTIDGYAITEQPYLTYEKGENHEQALLNGFNAKEADAFLLNTEATIDNYADLLAEDLPGYAEELAKVVPPTLPQRDQKFIIDAGGEAKGALNVAYSAMWFSYSHYVWNNYMIKQERPAYEYYFTKTNDILSNYHAGELPYAYGNLWRHPGLYDEDDYRLSEIMQSYWVNFAYTGDPNGFLLDDFGEPTSELLPAWEKRTESQDKLLQLDTEVKMVDDPNMEIYKVIDKFMDSRVSE</sequence>
<feature type="transmembrane region" description="Helical" evidence="4">
    <location>
        <begin position="56"/>
        <end position="73"/>
    </location>
</feature>
<keyword evidence="4" id="KW-0472">Membrane</keyword>
<dbReference type="EC" id="3.1.1.-" evidence="3"/>
<dbReference type="ESTHER" id="butpb-e0rxq6">
    <property type="family name" value="Carb_B_Bacteria"/>
</dbReference>
<dbReference type="Gene3D" id="3.40.50.1820">
    <property type="entry name" value="alpha/beta hydrolase"/>
    <property type="match status" value="1"/>
</dbReference>
<evidence type="ECO:0000313" key="6">
    <source>
        <dbReference type="EMBL" id="ADL34483.1"/>
    </source>
</evidence>
<dbReference type="AlphaFoldDB" id="E0RXQ6"/>
<gene>
    <name evidence="6" type="ordered locus">bpr_I1746</name>
</gene>
<proteinExistence type="inferred from homology"/>
<evidence type="ECO:0000256" key="4">
    <source>
        <dbReference type="SAM" id="Phobius"/>
    </source>
</evidence>
<accession>E0RXQ6</accession>
<protein>
    <recommendedName>
        <fullName evidence="3">Carboxylic ester hydrolase</fullName>
        <ecNumber evidence="3">3.1.1.-</ecNumber>
    </recommendedName>
</protein>
<dbReference type="Pfam" id="PF00135">
    <property type="entry name" value="COesterase"/>
    <property type="match status" value="1"/>
</dbReference>
<dbReference type="MEROPS" id="S09.965"/>
<keyword evidence="4" id="KW-1133">Transmembrane helix</keyword>
<dbReference type="Proteomes" id="UP000001299">
    <property type="component" value="Chromosome 1"/>
</dbReference>
<dbReference type="InterPro" id="IPR029058">
    <property type="entry name" value="AB_hydrolase_fold"/>
</dbReference>
<feature type="transmembrane region" description="Helical" evidence="4">
    <location>
        <begin position="27"/>
        <end position="44"/>
    </location>
</feature>
<dbReference type="EMBL" id="CP001810">
    <property type="protein sequence ID" value="ADL34483.1"/>
    <property type="molecule type" value="Genomic_DNA"/>
</dbReference>
<name>E0RXQ6_BUTPB</name>
<evidence type="ECO:0000256" key="3">
    <source>
        <dbReference type="RuleBase" id="RU361235"/>
    </source>
</evidence>
<evidence type="ECO:0000256" key="2">
    <source>
        <dbReference type="ARBA" id="ARBA00022801"/>
    </source>
</evidence>
<dbReference type="HOGENOM" id="CLU_006586_16_4_9"/>
<dbReference type="GO" id="GO:0016787">
    <property type="term" value="F:hydrolase activity"/>
    <property type="evidence" value="ECO:0007669"/>
    <property type="project" value="UniProtKB-KW"/>
</dbReference>
<dbReference type="eggNOG" id="COG2272">
    <property type="taxonomic scope" value="Bacteria"/>
</dbReference>
<comment type="similarity">
    <text evidence="1 3">Belongs to the type-B carboxylesterase/lipase family.</text>
</comment>
<reference evidence="6 7" key="1">
    <citation type="journal article" date="2010" name="PLoS ONE">
        <title>The glycobiome of the rumen bacterium Butyrivibrio proteoclasticus B316(T) highlights adaptation to a polysaccharide-rich environment.</title>
        <authorList>
            <person name="Kelly W.J."/>
            <person name="Leahy S.C."/>
            <person name="Altermann E."/>
            <person name="Yeoman C.J."/>
            <person name="Dunne J.C."/>
            <person name="Kong Z."/>
            <person name="Pacheco D.M."/>
            <person name="Li D."/>
            <person name="Noel S.J."/>
            <person name="Moon C.D."/>
            <person name="Cookson A.L."/>
            <person name="Attwood G.T."/>
        </authorList>
    </citation>
    <scope>NUCLEOTIDE SEQUENCE [LARGE SCALE GENOMIC DNA]</scope>
    <source>
        <strain evidence="7">ATCC 51982 / DSM 14932 / B316</strain>
    </source>
</reference>
<dbReference type="PANTHER" id="PTHR11559">
    <property type="entry name" value="CARBOXYLESTERASE"/>
    <property type="match status" value="1"/>
</dbReference>
<dbReference type="InterPro" id="IPR002018">
    <property type="entry name" value="CarbesteraseB"/>
</dbReference>
<dbReference type="STRING" id="515622.bpr_I1746"/>
<keyword evidence="4" id="KW-0812">Transmembrane</keyword>